<proteinExistence type="predicted"/>
<evidence type="ECO:0000313" key="2">
    <source>
        <dbReference type="Proteomes" id="UP001055879"/>
    </source>
</evidence>
<dbReference type="Proteomes" id="UP001055879">
    <property type="component" value="Linkage Group LG08"/>
</dbReference>
<accession>A0ACB9ACL2</accession>
<name>A0ACB9ACL2_ARCLA</name>
<keyword evidence="2" id="KW-1185">Reference proteome</keyword>
<dbReference type="EMBL" id="CM042054">
    <property type="protein sequence ID" value="KAI3707261.1"/>
    <property type="molecule type" value="Genomic_DNA"/>
</dbReference>
<gene>
    <name evidence="1" type="ORF">L6452_25614</name>
</gene>
<organism evidence="1 2">
    <name type="scientific">Arctium lappa</name>
    <name type="common">Greater burdock</name>
    <name type="synonym">Lappa major</name>
    <dbReference type="NCBI Taxonomy" id="4217"/>
    <lineage>
        <taxon>Eukaryota</taxon>
        <taxon>Viridiplantae</taxon>
        <taxon>Streptophyta</taxon>
        <taxon>Embryophyta</taxon>
        <taxon>Tracheophyta</taxon>
        <taxon>Spermatophyta</taxon>
        <taxon>Magnoliopsida</taxon>
        <taxon>eudicotyledons</taxon>
        <taxon>Gunneridae</taxon>
        <taxon>Pentapetalae</taxon>
        <taxon>asterids</taxon>
        <taxon>campanulids</taxon>
        <taxon>Asterales</taxon>
        <taxon>Asteraceae</taxon>
        <taxon>Carduoideae</taxon>
        <taxon>Cardueae</taxon>
        <taxon>Arctiinae</taxon>
        <taxon>Arctium</taxon>
    </lineage>
</organism>
<evidence type="ECO:0000313" key="1">
    <source>
        <dbReference type="EMBL" id="KAI3707261.1"/>
    </source>
</evidence>
<protein>
    <submittedName>
        <fullName evidence="1">Uncharacterized protein</fullName>
    </submittedName>
</protein>
<reference evidence="2" key="1">
    <citation type="journal article" date="2022" name="Mol. Ecol. Resour.">
        <title>The genomes of chicory, endive, great burdock and yacon provide insights into Asteraceae palaeo-polyploidization history and plant inulin production.</title>
        <authorList>
            <person name="Fan W."/>
            <person name="Wang S."/>
            <person name="Wang H."/>
            <person name="Wang A."/>
            <person name="Jiang F."/>
            <person name="Liu H."/>
            <person name="Zhao H."/>
            <person name="Xu D."/>
            <person name="Zhang Y."/>
        </authorList>
    </citation>
    <scope>NUCLEOTIDE SEQUENCE [LARGE SCALE GENOMIC DNA]</scope>
    <source>
        <strain evidence="2">cv. Niubang</strain>
    </source>
</reference>
<comment type="caution">
    <text evidence="1">The sequence shown here is derived from an EMBL/GenBank/DDBJ whole genome shotgun (WGS) entry which is preliminary data.</text>
</comment>
<reference evidence="1 2" key="2">
    <citation type="journal article" date="2022" name="Mol. Ecol. Resour.">
        <title>The genomes of chicory, endive, great burdock and yacon provide insights into Asteraceae paleo-polyploidization history and plant inulin production.</title>
        <authorList>
            <person name="Fan W."/>
            <person name="Wang S."/>
            <person name="Wang H."/>
            <person name="Wang A."/>
            <person name="Jiang F."/>
            <person name="Liu H."/>
            <person name="Zhao H."/>
            <person name="Xu D."/>
            <person name="Zhang Y."/>
        </authorList>
    </citation>
    <scope>NUCLEOTIDE SEQUENCE [LARGE SCALE GENOMIC DNA]</scope>
    <source>
        <strain evidence="2">cv. Niubang</strain>
    </source>
</reference>
<sequence length="75" mass="8199">MATRALAAPGFETWSPFEIFQGSLGGFLGKELLERKSSLKGDPLSLSTCHCVRSLLNQGRSRLVVHPRGRKSVKS</sequence>